<dbReference type="InterPro" id="IPR043968">
    <property type="entry name" value="SGNH"/>
</dbReference>
<dbReference type="Proteomes" id="UP000321685">
    <property type="component" value="Unassembled WGS sequence"/>
</dbReference>
<dbReference type="GO" id="GO:0016747">
    <property type="term" value="F:acyltransferase activity, transferring groups other than amino-acyl groups"/>
    <property type="evidence" value="ECO:0007669"/>
    <property type="project" value="InterPro"/>
</dbReference>
<keyword evidence="5" id="KW-0808">Transferase</keyword>
<accession>A0A511DBF5</accession>
<dbReference type="Pfam" id="PF01757">
    <property type="entry name" value="Acyl_transf_3"/>
    <property type="match status" value="1"/>
</dbReference>
<organism evidence="5 6">
    <name type="scientific">Pseudonocardia sulfidoxydans NBRC 16205</name>
    <dbReference type="NCBI Taxonomy" id="1223511"/>
    <lineage>
        <taxon>Bacteria</taxon>
        <taxon>Bacillati</taxon>
        <taxon>Actinomycetota</taxon>
        <taxon>Actinomycetes</taxon>
        <taxon>Pseudonocardiales</taxon>
        <taxon>Pseudonocardiaceae</taxon>
        <taxon>Pseudonocardia</taxon>
    </lineage>
</organism>
<evidence type="ECO:0000256" key="2">
    <source>
        <dbReference type="SAM" id="Phobius"/>
    </source>
</evidence>
<feature type="transmembrane region" description="Helical" evidence="2">
    <location>
        <begin position="235"/>
        <end position="255"/>
    </location>
</feature>
<feature type="transmembrane region" description="Helical" evidence="2">
    <location>
        <begin position="267"/>
        <end position="286"/>
    </location>
</feature>
<evidence type="ECO:0000313" key="5">
    <source>
        <dbReference type="EMBL" id="GEL21723.1"/>
    </source>
</evidence>
<feature type="region of interest" description="Disordered" evidence="1">
    <location>
        <begin position="22"/>
        <end position="43"/>
    </location>
</feature>
<feature type="transmembrane region" description="Helical" evidence="2">
    <location>
        <begin position="361"/>
        <end position="378"/>
    </location>
</feature>
<keyword evidence="5" id="KW-0012">Acyltransferase</keyword>
<name>A0A511DBF5_9PSEU</name>
<feature type="domain" description="Acyltransferase 3" evidence="3">
    <location>
        <begin position="49"/>
        <end position="375"/>
    </location>
</feature>
<gene>
    <name evidence="5" type="ORF">PSU4_06770</name>
</gene>
<keyword evidence="2" id="KW-0472">Membrane</keyword>
<feature type="transmembrane region" description="Helical" evidence="2">
    <location>
        <begin position="331"/>
        <end position="349"/>
    </location>
</feature>
<dbReference type="PANTHER" id="PTHR23028:SF53">
    <property type="entry name" value="ACYL_TRANSF_3 DOMAIN-CONTAINING PROTEIN"/>
    <property type="match status" value="1"/>
</dbReference>
<comment type="caution">
    <text evidence="5">The sequence shown here is derived from an EMBL/GenBank/DDBJ whole genome shotgun (WGS) entry which is preliminary data.</text>
</comment>
<feature type="transmembrane region" description="Helical" evidence="2">
    <location>
        <begin position="211"/>
        <end position="229"/>
    </location>
</feature>
<evidence type="ECO:0000259" key="3">
    <source>
        <dbReference type="Pfam" id="PF01757"/>
    </source>
</evidence>
<keyword evidence="2" id="KW-0812">Transmembrane</keyword>
<dbReference type="EMBL" id="BJVJ01000004">
    <property type="protein sequence ID" value="GEL21723.1"/>
    <property type="molecule type" value="Genomic_DNA"/>
</dbReference>
<feature type="domain" description="SGNH" evidence="4">
    <location>
        <begin position="479"/>
        <end position="693"/>
    </location>
</feature>
<feature type="transmembrane region" description="Helical" evidence="2">
    <location>
        <begin position="51"/>
        <end position="68"/>
    </location>
</feature>
<sequence>MLFRCHNLRMGPGERAVIGRMRESEAMTTRPAPPASTTGVRSERRYRPELQGLRALAVALVVVYHVWFDRISGGVDVFFLVSGFLITGQLYRSAQRGNVPLTRNWGRQVARLVPAVAVVLVATVIAGLAILPEARWVQTVREIVASAFFLENWRLAADSVDYSAQHNTASVVQHFWSLSIQVQFYVVWPLLIAGVALVAGRARLDRTLTRVLAALFVASLAYSVVLTALDQPLAYFHSLTRVWEFALGGLLALWIDRIALPARFRVFLGWLGVLGLVACGAVLQVGSVFPGFAALWPTCAAALVLLAGATGSRRGADRLLSSTPMRYLGDISYSLYLWHWPVLLFFLVLTGEPAADIEGGSFVIVLSLLLAVITYHLVEEPMRQRHASRRGQYRLGAVAVALVLLAAGGWQAVSMVRADHGAQIGDSTHPGAMALVPGYTAVTAGDEPVDPLPPMVSLGDDWGQTSDPWTCGADPVRPPLESCTLPVDGTPERRIVVVGDSHSQQYLGALQPIAQHNRWEVTTFLKGACPFSTGSETEPDSAECLAWNTALVPALVELHPDAVFTMASREVRTGLTESTPAGFVEAWTQLSDAGIPVLAVRDNPRFDFRPPDCVQENGRGAPQCGAERNAWYPEVPSWVGTPGVPPSVRFLDFSDLMCAPDGQCPAEIGNVWVYMDDNHLSATFTASMAPVVEQRIMSAMGW</sequence>
<dbReference type="AlphaFoldDB" id="A0A511DBF5"/>
<evidence type="ECO:0000313" key="6">
    <source>
        <dbReference type="Proteomes" id="UP000321685"/>
    </source>
</evidence>
<proteinExistence type="predicted"/>
<feature type="transmembrane region" description="Helical" evidence="2">
    <location>
        <begin position="393"/>
        <end position="413"/>
    </location>
</feature>
<dbReference type="GO" id="GO:0016020">
    <property type="term" value="C:membrane"/>
    <property type="evidence" value="ECO:0007669"/>
    <property type="project" value="TreeGrafter"/>
</dbReference>
<dbReference type="InterPro" id="IPR050879">
    <property type="entry name" value="Acyltransferase_3"/>
</dbReference>
<reference evidence="5 6" key="1">
    <citation type="submission" date="2019-07" db="EMBL/GenBank/DDBJ databases">
        <title>Whole genome shotgun sequence of Pseudonocardia sulfidoxydans NBRC 16205.</title>
        <authorList>
            <person name="Hosoyama A."/>
            <person name="Uohara A."/>
            <person name="Ohji S."/>
            <person name="Ichikawa N."/>
        </authorList>
    </citation>
    <scope>NUCLEOTIDE SEQUENCE [LARGE SCALE GENOMIC DNA]</scope>
    <source>
        <strain evidence="5 6">NBRC 16205</strain>
    </source>
</reference>
<feature type="transmembrane region" description="Helical" evidence="2">
    <location>
        <begin position="74"/>
        <end position="91"/>
    </location>
</feature>
<keyword evidence="2" id="KW-1133">Transmembrane helix</keyword>
<protein>
    <submittedName>
        <fullName evidence="5">Acyltransferase</fullName>
    </submittedName>
</protein>
<dbReference type="Pfam" id="PF19040">
    <property type="entry name" value="SGNH"/>
    <property type="match status" value="1"/>
</dbReference>
<dbReference type="InterPro" id="IPR002656">
    <property type="entry name" value="Acyl_transf_3_dom"/>
</dbReference>
<evidence type="ECO:0000256" key="1">
    <source>
        <dbReference type="SAM" id="MobiDB-lite"/>
    </source>
</evidence>
<dbReference type="PANTHER" id="PTHR23028">
    <property type="entry name" value="ACETYLTRANSFERASE"/>
    <property type="match status" value="1"/>
</dbReference>
<feature type="transmembrane region" description="Helical" evidence="2">
    <location>
        <begin position="292"/>
        <end position="310"/>
    </location>
</feature>
<evidence type="ECO:0000259" key="4">
    <source>
        <dbReference type="Pfam" id="PF19040"/>
    </source>
</evidence>
<keyword evidence="6" id="KW-1185">Reference proteome</keyword>
<dbReference type="GO" id="GO:0009103">
    <property type="term" value="P:lipopolysaccharide biosynthetic process"/>
    <property type="evidence" value="ECO:0007669"/>
    <property type="project" value="TreeGrafter"/>
</dbReference>
<feature type="transmembrane region" description="Helical" evidence="2">
    <location>
        <begin position="182"/>
        <end position="199"/>
    </location>
</feature>
<feature type="transmembrane region" description="Helical" evidence="2">
    <location>
        <begin position="112"/>
        <end position="131"/>
    </location>
</feature>